<sequence length="578" mass="66155">MESSSEDSFTWTDTSSDSIESQPMPAVERPDKNLRADKHTRRSDCKEAKLRHDTEELSHKQLNCGTRNSAQNNMVKVEPESDCEIPRKKKKNKHVEVNSNENGLPGRDSNCYDESYLDLKVKQEEMAASLSGNKIKKKRNLSESAEESQTDVKKCRVKEPSPDSHNESQSSQLDKEIKTKKKKKKSKRRRESETQEEIESSCYKDCEDTVSKEEIASHSNSQISRMEDTLVTDNTFGNESYDDISAIQSDDHNIHTLSFNSGENVESKNKGESLYKTAIINQFKMDNHDEPEATHNRRPRLSDRIRFEDDSETEVSQTYNNASDMTPVKLKKFIKTIDNMKLISQELSHSSTLTCDDELWIVHCPKDIDVEGFCDADLNINGKSKMKVGGQTYDGTLDSEGCDTTAVLTMGDAKYQINNLPLSGIIKFRKRIPKAHFHDDNIMVNNQTNFIPLPETKCRHPLFGSNYKKALKIPSAIAQQLNLQNEPEETFTTEKRRKKKHRKDTNNLKHEETDSKCEVITILEPEVMLKGSEKKRKKRKHLDDEGPAPKKVKKFKHDPESAEAWESEKAIEQNLFSF</sequence>
<feature type="region of interest" description="Disordered" evidence="1">
    <location>
        <begin position="127"/>
        <end position="202"/>
    </location>
</feature>
<protein>
    <submittedName>
        <fullName evidence="2">Uncharacterized protein</fullName>
    </submittedName>
</protein>
<dbReference type="Pfam" id="PF08208">
    <property type="entry name" value="RNA_polI_A34"/>
    <property type="match status" value="1"/>
</dbReference>
<dbReference type="EMBL" id="CADEBD010000880">
    <property type="protein sequence ID" value="CAB3260854.1"/>
    <property type="molecule type" value="Genomic_DNA"/>
</dbReference>
<accession>A0A8S1BQY9</accession>
<feature type="region of interest" description="Disordered" evidence="1">
    <location>
        <begin position="285"/>
        <end position="318"/>
    </location>
</feature>
<evidence type="ECO:0000256" key="1">
    <source>
        <dbReference type="SAM" id="MobiDB-lite"/>
    </source>
</evidence>
<name>A0A8S1BQY9_ARCPL</name>
<feature type="region of interest" description="Disordered" evidence="1">
    <location>
        <begin position="530"/>
        <end position="567"/>
    </location>
</feature>
<organism evidence="2 3">
    <name type="scientific">Arctia plantaginis</name>
    <name type="common">Wood tiger moth</name>
    <name type="synonym">Phalaena plantaginis</name>
    <dbReference type="NCBI Taxonomy" id="874455"/>
    <lineage>
        <taxon>Eukaryota</taxon>
        <taxon>Metazoa</taxon>
        <taxon>Ecdysozoa</taxon>
        <taxon>Arthropoda</taxon>
        <taxon>Hexapoda</taxon>
        <taxon>Insecta</taxon>
        <taxon>Pterygota</taxon>
        <taxon>Neoptera</taxon>
        <taxon>Endopterygota</taxon>
        <taxon>Lepidoptera</taxon>
        <taxon>Glossata</taxon>
        <taxon>Ditrysia</taxon>
        <taxon>Noctuoidea</taxon>
        <taxon>Erebidae</taxon>
        <taxon>Arctiinae</taxon>
        <taxon>Arctia</taxon>
    </lineage>
</organism>
<feature type="compositionally biased region" description="Basic residues" evidence="1">
    <location>
        <begin position="178"/>
        <end position="189"/>
    </location>
</feature>
<dbReference type="Proteomes" id="UP000494256">
    <property type="component" value="Unassembled WGS sequence"/>
</dbReference>
<dbReference type="AlphaFoldDB" id="A0A8S1BQY9"/>
<gene>
    <name evidence="2" type="ORF">APLA_LOCUS17221</name>
</gene>
<evidence type="ECO:0000313" key="2">
    <source>
        <dbReference type="EMBL" id="CAB3260854.1"/>
    </source>
</evidence>
<feature type="region of interest" description="Disordered" evidence="1">
    <location>
        <begin position="1"/>
        <end position="112"/>
    </location>
</feature>
<reference evidence="2 3" key="1">
    <citation type="submission" date="2020-04" db="EMBL/GenBank/DDBJ databases">
        <authorList>
            <person name="Wallbank WR R."/>
            <person name="Pardo Diaz C."/>
            <person name="Kozak K."/>
            <person name="Martin S."/>
            <person name="Jiggins C."/>
            <person name="Moest M."/>
            <person name="Warren A I."/>
            <person name="Byers J.R.P. K."/>
            <person name="Montejo-Kovacevich G."/>
            <person name="Yen C E."/>
        </authorList>
    </citation>
    <scope>NUCLEOTIDE SEQUENCE [LARGE SCALE GENOMIC DNA]</scope>
</reference>
<dbReference type="InterPro" id="IPR013240">
    <property type="entry name" value="DNA-dir_RNA_pol1_su_RPA34"/>
</dbReference>
<dbReference type="OrthoDB" id="4096362at2759"/>
<feature type="region of interest" description="Disordered" evidence="1">
    <location>
        <begin position="483"/>
        <end position="511"/>
    </location>
</feature>
<feature type="compositionally biased region" description="Basic and acidic residues" evidence="1">
    <location>
        <begin position="150"/>
        <end position="166"/>
    </location>
</feature>
<evidence type="ECO:0000313" key="3">
    <source>
        <dbReference type="Proteomes" id="UP000494256"/>
    </source>
</evidence>
<comment type="caution">
    <text evidence="2">The sequence shown here is derived from an EMBL/GenBank/DDBJ whole genome shotgun (WGS) entry which is preliminary data.</text>
</comment>
<feature type="compositionally biased region" description="Basic and acidic residues" evidence="1">
    <location>
        <begin position="285"/>
        <end position="308"/>
    </location>
</feature>
<dbReference type="GO" id="GO:0006360">
    <property type="term" value="P:transcription by RNA polymerase I"/>
    <property type="evidence" value="ECO:0007669"/>
    <property type="project" value="InterPro"/>
</dbReference>
<proteinExistence type="predicted"/>
<feature type="compositionally biased region" description="Low complexity" evidence="1">
    <location>
        <begin position="6"/>
        <end position="18"/>
    </location>
</feature>
<feature type="compositionally biased region" description="Polar residues" evidence="1">
    <location>
        <begin position="60"/>
        <end position="74"/>
    </location>
</feature>
<feature type="compositionally biased region" description="Basic and acidic residues" evidence="1">
    <location>
        <begin position="28"/>
        <end position="59"/>
    </location>
</feature>